<dbReference type="Gene3D" id="2.30.29.30">
    <property type="entry name" value="Pleckstrin-homology domain (PH domain)/Phosphotyrosine-binding domain (PTB)"/>
    <property type="match status" value="1"/>
</dbReference>
<dbReference type="InterPro" id="IPR040345">
    <property type="entry name" value="Mug56/Spo71"/>
</dbReference>
<proteinExistence type="predicted"/>
<feature type="compositionally biased region" description="Polar residues" evidence="1">
    <location>
        <begin position="101"/>
        <end position="120"/>
    </location>
</feature>
<dbReference type="OrthoDB" id="5579281at2759"/>
<keyword evidence="4" id="KW-1185">Reference proteome</keyword>
<feature type="region of interest" description="Disordered" evidence="1">
    <location>
        <begin position="89"/>
        <end position="132"/>
    </location>
</feature>
<dbReference type="GO" id="GO:1902657">
    <property type="term" value="P:protein localization to prospore membrane"/>
    <property type="evidence" value="ECO:0007669"/>
    <property type="project" value="InterPro"/>
</dbReference>
<dbReference type="Proteomes" id="UP000807716">
    <property type="component" value="Unassembled WGS sequence"/>
</dbReference>
<dbReference type="InterPro" id="IPR011993">
    <property type="entry name" value="PH-like_dom_sf"/>
</dbReference>
<dbReference type="PANTHER" id="PTHR28076">
    <property type="entry name" value="SPORULATION-SPECIFIC PROTEIN 71"/>
    <property type="match status" value="1"/>
</dbReference>
<gene>
    <name evidence="3" type="ORF">DFQ27_005675</name>
</gene>
<dbReference type="Pfam" id="PF15404">
    <property type="entry name" value="PH_4"/>
    <property type="match status" value="1"/>
</dbReference>
<evidence type="ECO:0000256" key="1">
    <source>
        <dbReference type="SAM" id="MobiDB-lite"/>
    </source>
</evidence>
<dbReference type="SUPFAM" id="SSF50729">
    <property type="entry name" value="PH domain-like"/>
    <property type="match status" value="1"/>
</dbReference>
<dbReference type="AlphaFoldDB" id="A0A9P6U2A0"/>
<dbReference type="InterPro" id="IPR001849">
    <property type="entry name" value="PH_domain"/>
</dbReference>
<accession>A0A9P6U2A0</accession>
<name>A0A9P6U2A0_9FUNG</name>
<reference evidence="3" key="1">
    <citation type="journal article" date="2020" name="Fungal Divers.">
        <title>Resolving the Mortierellaceae phylogeny through synthesis of multi-gene phylogenetics and phylogenomics.</title>
        <authorList>
            <person name="Vandepol N."/>
            <person name="Liber J."/>
            <person name="Desiro A."/>
            <person name="Na H."/>
            <person name="Kennedy M."/>
            <person name="Barry K."/>
            <person name="Grigoriev I.V."/>
            <person name="Miller A.N."/>
            <person name="O'Donnell K."/>
            <person name="Stajich J.E."/>
            <person name="Bonito G."/>
        </authorList>
    </citation>
    <scope>NUCLEOTIDE SEQUENCE</scope>
    <source>
        <strain evidence="3">BC1065</strain>
    </source>
</reference>
<evidence type="ECO:0000313" key="3">
    <source>
        <dbReference type="EMBL" id="KAG0256534.1"/>
    </source>
</evidence>
<dbReference type="EMBL" id="JAAAJB010000406">
    <property type="protein sequence ID" value="KAG0256534.1"/>
    <property type="molecule type" value="Genomic_DNA"/>
</dbReference>
<dbReference type="InterPro" id="IPR039486">
    <property type="entry name" value="Mug56/Spo71_PH"/>
</dbReference>
<sequence length="521" mass="58380">MLMYTIPSQSHCPTMQHAGDLIDPSILMFCITPHRSANPDHKDISQSRSVRRLKAQARAARGFIDLTKVKSAKVLKVREWHAMRGVQVNEETVGKAPSTAAGPTSGHTRSHTVSGTNQLAESPGALPDDSETREVVVGEADNYFFPEVQLAAVDAQLAQQAAAEEEEASHRAGPPATILRMTTMAIDRIIHPDDAAMQEQKEDEDCNVFAIEMESGASVRFRAFNAEAARLWCEQIEKLAHYWRLRKHQDVKMHMQVTHANCQLASTLDDDEVQMGETIQEWDNDRAMVEPRVWNWCVPNGCRSITKSGMIYYKPKRNRTFRKIFLVLTEGCMMLFHPHRRSHGSGQLIPTTNCKLLGIHSLADVYIYSGHFTGEDTSHGTNDESERLPRFFPDGLIADDPDEDCTFSIWRPKRRMFFSRKRTQAREAQGMHGAVTTALTTNSGGSSGKIHSAASTASAGWFGGRIKEGVVYGSKAKSCEVFRARSRPDLEEWVYAIQIESEKCVRQERKMFRAAAGLRSK</sequence>
<dbReference type="PANTHER" id="PTHR28076:SF1">
    <property type="entry name" value="PROSPORE MEMBRANE ADAPTER PROTEIN SPO71"/>
    <property type="match status" value="1"/>
</dbReference>
<protein>
    <recommendedName>
        <fullName evidence="2">PH domain-containing protein</fullName>
    </recommendedName>
</protein>
<feature type="domain" description="PH" evidence="2">
    <location>
        <begin position="305"/>
        <end position="504"/>
    </location>
</feature>
<dbReference type="SMART" id="SM00233">
    <property type="entry name" value="PH"/>
    <property type="match status" value="1"/>
</dbReference>
<evidence type="ECO:0000313" key="4">
    <source>
        <dbReference type="Proteomes" id="UP000807716"/>
    </source>
</evidence>
<comment type="caution">
    <text evidence="3">The sequence shown here is derived from an EMBL/GenBank/DDBJ whole genome shotgun (WGS) entry which is preliminary data.</text>
</comment>
<evidence type="ECO:0000259" key="2">
    <source>
        <dbReference type="SMART" id="SM00233"/>
    </source>
</evidence>
<organism evidence="3 4">
    <name type="scientific">Actinomortierella ambigua</name>
    <dbReference type="NCBI Taxonomy" id="1343610"/>
    <lineage>
        <taxon>Eukaryota</taxon>
        <taxon>Fungi</taxon>
        <taxon>Fungi incertae sedis</taxon>
        <taxon>Mucoromycota</taxon>
        <taxon>Mortierellomycotina</taxon>
        <taxon>Mortierellomycetes</taxon>
        <taxon>Mortierellales</taxon>
        <taxon>Mortierellaceae</taxon>
        <taxon>Actinomortierella</taxon>
    </lineage>
</organism>